<accession>A0A9W8LCR3</accession>
<evidence type="ECO:0000256" key="1">
    <source>
        <dbReference type="SAM" id="Coils"/>
    </source>
</evidence>
<feature type="compositionally biased region" description="Low complexity" evidence="2">
    <location>
        <begin position="228"/>
        <end position="237"/>
    </location>
</feature>
<feature type="non-terminal residue" evidence="3">
    <location>
        <position position="246"/>
    </location>
</feature>
<evidence type="ECO:0000313" key="4">
    <source>
        <dbReference type="Proteomes" id="UP001140011"/>
    </source>
</evidence>
<dbReference type="EMBL" id="JANBUH010000057">
    <property type="protein sequence ID" value="KAJ2755582.1"/>
    <property type="molecule type" value="Genomic_DNA"/>
</dbReference>
<gene>
    <name evidence="3" type="ORF">GGI19_001547</name>
</gene>
<sequence>MDGEEVEQIFNTVEKLVVSHREFSTLFARVEATEKAIQDLRSRSTCTGRHAVHIVQELEEPALSGCGDGGSDNGYSGGMRDNYVRDIVKSITSKRLNEIGHGVSAKRATWSELRKQYSPKGSIYSPKRVITSKRATNTSMQVSEMDGKLAVDEVFSQVAAMTAYGVELLRIALNSTQVDRKLTKQASDIFATLCATLTGTLEQHRSEINSLAAEMIDVRRRAHGLSQESESVSEGVVAYERPRQNS</sequence>
<name>A0A9W8LCR3_9FUNG</name>
<comment type="caution">
    <text evidence="3">The sequence shown here is derived from an EMBL/GenBank/DDBJ whole genome shotgun (WGS) entry which is preliminary data.</text>
</comment>
<keyword evidence="4" id="KW-1185">Reference proteome</keyword>
<dbReference type="OrthoDB" id="5557144at2759"/>
<feature type="coiled-coil region" evidence="1">
    <location>
        <begin position="194"/>
        <end position="221"/>
    </location>
</feature>
<evidence type="ECO:0000256" key="2">
    <source>
        <dbReference type="SAM" id="MobiDB-lite"/>
    </source>
</evidence>
<evidence type="ECO:0000313" key="3">
    <source>
        <dbReference type="EMBL" id="KAJ2755582.1"/>
    </source>
</evidence>
<keyword evidence="1" id="KW-0175">Coiled coil</keyword>
<proteinExistence type="predicted"/>
<dbReference type="AlphaFoldDB" id="A0A9W8LCR3"/>
<organism evidence="3 4">
    <name type="scientific">Coemansia pectinata</name>
    <dbReference type="NCBI Taxonomy" id="1052879"/>
    <lineage>
        <taxon>Eukaryota</taxon>
        <taxon>Fungi</taxon>
        <taxon>Fungi incertae sedis</taxon>
        <taxon>Zoopagomycota</taxon>
        <taxon>Kickxellomycotina</taxon>
        <taxon>Kickxellomycetes</taxon>
        <taxon>Kickxellales</taxon>
        <taxon>Kickxellaceae</taxon>
        <taxon>Coemansia</taxon>
    </lineage>
</organism>
<dbReference type="Proteomes" id="UP001140011">
    <property type="component" value="Unassembled WGS sequence"/>
</dbReference>
<reference evidence="3" key="1">
    <citation type="submission" date="2022-07" db="EMBL/GenBank/DDBJ databases">
        <title>Phylogenomic reconstructions and comparative analyses of Kickxellomycotina fungi.</title>
        <authorList>
            <person name="Reynolds N.K."/>
            <person name="Stajich J.E."/>
            <person name="Barry K."/>
            <person name="Grigoriev I.V."/>
            <person name="Crous P."/>
            <person name="Smith M.E."/>
        </authorList>
    </citation>
    <scope>NUCLEOTIDE SEQUENCE</scope>
    <source>
        <strain evidence="3">BCRC 34297</strain>
    </source>
</reference>
<protein>
    <submittedName>
        <fullName evidence="3">Uncharacterized protein</fullName>
    </submittedName>
</protein>
<feature type="region of interest" description="Disordered" evidence="2">
    <location>
        <begin position="223"/>
        <end position="246"/>
    </location>
</feature>